<gene>
    <name evidence="1" type="ORF">NAV_LOCUS6900</name>
</gene>
<name>A0A498STJ6_ACAVI</name>
<sequence>MATSCYFDFGRKPGLNGNSVYFITTGDNKPTAGQIKQTDKGSMMDAMEDATNLITDDTINQPNDYSKINISNAANTFIPALGTNYNEEMANNLAIQSVSKQHIVSTYAMPTLNNTHGIIDGNWQNDDDGMDKFKHKQQMDSLSTVAIDDDSISTIQSRKKQTESAYINMPNLYNCINISDQEHHRIIRSPIIEKYVIEKPEMENDKDAEDKILIPNFKQFSDDYTPDDISDMYTTYNFDVSTIESEYAFNIEEYDNTNEKFLHSNESNKIESRNEISANKEKFPNSYISKIETDPDKDTTSTLIASEKPYIESYYNAGDLHQWKVY</sequence>
<accession>A0A498STJ6</accession>
<protein>
    <submittedName>
        <fullName evidence="1">Uncharacterized protein</fullName>
    </submittedName>
</protein>
<organism evidence="1 2">
    <name type="scientific">Acanthocheilonema viteae</name>
    <name type="common">Filarial nematode worm</name>
    <name type="synonym">Dipetalonema viteae</name>
    <dbReference type="NCBI Taxonomy" id="6277"/>
    <lineage>
        <taxon>Eukaryota</taxon>
        <taxon>Metazoa</taxon>
        <taxon>Ecdysozoa</taxon>
        <taxon>Nematoda</taxon>
        <taxon>Chromadorea</taxon>
        <taxon>Rhabditida</taxon>
        <taxon>Spirurina</taxon>
        <taxon>Spiruromorpha</taxon>
        <taxon>Filarioidea</taxon>
        <taxon>Onchocercidae</taxon>
        <taxon>Acanthocheilonema</taxon>
    </lineage>
</organism>
<dbReference type="OrthoDB" id="5813422at2759"/>
<proteinExistence type="predicted"/>
<dbReference type="Proteomes" id="UP000276991">
    <property type="component" value="Unassembled WGS sequence"/>
</dbReference>
<reference evidence="1 2" key="1">
    <citation type="submission" date="2018-08" db="EMBL/GenBank/DDBJ databases">
        <authorList>
            <person name="Laetsch R D."/>
            <person name="Stevens L."/>
            <person name="Kumar S."/>
            <person name="Blaxter L. M."/>
        </authorList>
    </citation>
    <scope>NUCLEOTIDE SEQUENCE [LARGE SCALE GENOMIC DNA]</scope>
</reference>
<evidence type="ECO:0000313" key="2">
    <source>
        <dbReference type="Proteomes" id="UP000276991"/>
    </source>
</evidence>
<keyword evidence="2" id="KW-1185">Reference proteome</keyword>
<dbReference type="AlphaFoldDB" id="A0A498STJ6"/>
<dbReference type="EMBL" id="UPTC01001545">
    <property type="protein sequence ID" value="VBB32109.1"/>
    <property type="molecule type" value="Genomic_DNA"/>
</dbReference>
<evidence type="ECO:0000313" key="1">
    <source>
        <dbReference type="EMBL" id="VBB32109.1"/>
    </source>
</evidence>